<name>T1I6Y6_RHOPR</name>
<reference evidence="2" key="1">
    <citation type="submission" date="2015-05" db="UniProtKB">
        <authorList>
            <consortium name="EnsemblMetazoa"/>
        </authorList>
    </citation>
    <scope>IDENTIFICATION</scope>
</reference>
<dbReference type="AlphaFoldDB" id="T1I6Y6"/>
<accession>T1I6Y6</accession>
<dbReference type="VEuPathDB" id="VectorBase:RPRC012058"/>
<organism evidence="2 3">
    <name type="scientific">Rhodnius prolixus</name>
    <name type="common">Triatomid bug</name>
    <dbReference type="NCBI Taxonomy" id="13249"/>
    <lineage>
        <taxon>Eukaryota</taxon>
        <taxon>Metazoa</taxon>
        <taxon>Ecdysozoa</taxon>
        <taxon>Arthropoda</taxon>
        <taxon>Hexapoda</taxon>
        <taxon>Insecta</taxon>
        <taxon>Pterygota</taxon>
        <taxon>Neoptera</taxon>
        <taxon>Paraneoptera</taxon>
        <taxon>Hemiptera</taxon>
        <taxon>Heteroptera</taxon>
        <taxon>Panheteroptera</taxon>
        <taxon>Cimicomorpha</taxon>
        <taxon>Reduviidae</taxon>
        <taxon>Triatominae</taxon>
        <taxon>Rhodnius</taxon>
    </lineage>
</organism>
<keyword evidence="3" id="KW-1185">Reference proteome</keyword>
<evidence type="ECO:0000256" key="1">
    <source>
        <dbReference type="SAM" id="MobiDB-lite"/>
    </source>
</evidence>
<feature type="region of interest" description="Disordered" evidence="1">
    <location>
        <begin position="185"/>
        <end position="215"/>
    </location>
</feature>
<evidence type="ECO:0000313" key="3">
    <source>
        <dbReference type="Proteomes" id="UP000015103"/>
    </source>
</evidence>
<dbReference type="EMBL" id="ACPB03000876">
    <property type="status" value="NOT_ANNOTATED_CDS"/>
    <property type="molecule type" value="Genomic_DNA"/>
</dbReference>
<feature type="region of interest" description="Disordered" evidence="1">
    <location>
        <begin position="116"/>
        <end position="154"/>
    </location>
</feature>
<sequence>MAMLYQVKVVNDGSILKDMWELKCGYHSDSEPGSENYSLNYTSLSPTAPLVSPEGSLIGAFIEELTATTPATDVLTPIFNKVSTQCTQTSPSVKPDQVSLPEELIMTVVLKNGALQVDKNEDNGKKRDSSDSGKESDTEEEQKDDQEDSSDCEVYEDCEVYVDEEVEGYQDKTDFSWNYLQTIEEEEEEDLVDVEEEDGLGEEEDSGNDSDLEKSELETFEQLEQMCEEEAIKEEKGERADYVILIREECGGGNCECGGGGDYCYAEDEDEEDEEELQGLDLTPFDPPVEFVDQLTLSPPDGYKDYCIHRTSPGNFKILREQNCNEKKMAQSIA</sequence>
<feature type="compositionally biased region" description="Acidic residues" evidence="1">
    <location>
        <begin position="137"/>
        <end position="154"/>
    </location>
</feature>
<feature type="compositionally biased region" description="Basic and acidic residues" evidence="1">
    <location>
        <begin position="118"/>
        <end position="136"/>
    </location>
</feature>
<feature type="compositionally biased region" description="Acidic residues" evidence="1">
    <location>
        <begin position="185"/>
        <end position="210"/>
    </location>
</feature>
<dbReference type="EMBL" id="ACPB03000877">
    <property type="status" value="NOT_ANNOTATED_CDS"/>
    <property type="molecule type" value="Genomic_DNA"/>
</dbReference>
<dbReference type="EnsemblMetazoa" id="RPRC012058-RA">
    <property type="protein sequence ID" value="RPRC012058-PA"/>
    <property type="gene ID" value="RPRC012058"/>
</dbReference>
<dbReference type="HOGENOM" id="CLU_832397_0_0_1"/>
<proteinExistence type="predicted"/>
<dbReference type="Proteomes" id="UP000015103">
    <property type="component" value="Unassembled WGS sequence"/>
</dbReference>
<dbReference type="InParanoid" id="T1I6Y6"/>
<protein>
    <submittedName>
        <fullName evidence="2">Uncharacterized protein</fullName>
    </submittedName>
</protein>
<evidence type="ECO:0000313" key="2">
    <source>
        <dbReference type="EnsemblMetazoa" id="RPRC012058-PA"/>
    </source>
</evidence>